<dbReference type="PROSITE" id="PS51435">
    <property type="entry name" value="AP_NUCLEASE_F1_4"/>
    <property type="match status" value="1"/>
</dbReference>
<keyword evidence="16" id="KW-0464">Manganese</keyword>
<dbReference type="InterPro" id="IPR013083">
    <property type="entry name" value="Znf_RING/FYVE/PHD"/>
</dbReference>
<evidence type="ECO:0000256" key="7">
    <source>
        <dbReference type="ARBA" id="ARBA00022741"/>
    </source>
</evidence>
<dbReference type="Pfam" id="PF03372">
    <property type="entry name" value="Exo_endo_phos"/>
    <property type="match status" value="1"/>
</dbReference>
<name>A0A1Y5IND9_OSTTA</name>
<dbReference type="GO" id="GO:0004518">
    <property type="term" value="F:nuclease activity"/>
    <property type="evidence" value="ECO:0007669"/>
    <property type="project" value="InterPro"/>
</dbReference>
<dbReference type="GO" id="GO:0008270">
    <property type="term" value="F:zinc ion binding"/>
    <property type="evidence" value="ECO:0007669"/>
    <property type="project" value="UniProtKB-KW"/>
</dbReference>
<dbReference type="Gene3D" id="3.30.40.10">
    <property type="entry name" value="Zinc/RING finger domain, C3HC4 (zinc finger)"/>
    <property type="match status" value="1"/>
</dbReference>
<feature type="active site" description="Proton acceptor" evidence="15">
    <location>
        <position position="1156"/>
    </location>
</feature>
<evidence type="ECO:0000313" key="23">
    <source>
        <dbReference type="EMBL" id="OUS49694.1"/>
    </source>
</evidence>
<dbReference type="Gene3D" id="2.30.30.490">
    <property type="match status" value="1"/>
</dbReference>
<dbReference type="CDD" id="cd00009">
    <property type="entry name" value="AAA"/>
    <property type="match status" value="1"/>
</dbReference>
<dbReference type="InterPro" id="IPR004808">
    <property type="entry name" value="AP_endonuc_1"/>
</dbReference>
<evidence type="ECO:0000256" key="9">
    <source>
        <dbReference type="ARBA" id="ARBA00022801"/>
    </source>
</evidence>
<dbReference type="Pfam" id="PF00628">
    <property type="entry name" value="PHD"/>
    <property type="match status" value="1"/>
</dbReference>
<dbReference type="FunFam" id="3.40.50.300:FF:000199">
    <property type="entry name" value="Origin recognition complex subunit 1"/>
    <property type="match status" value="1"/>
</dbReference>
<sequence length="1354" mass="150522">MGLGTGRRDGSDARGTETMKIFATEDGSRPTGRKRGRDDRTAAKTAEGGARGKKKKKRYDAAFAAVLARRSGTEVSAAAAAAETRAETRAERGDARAKTTNGTKRGGKGGRGTNASLAVVEPDAMASEKGKKGGKKSNASAPPPKRTYWKKVNLDGEIFAVGDSAYVVNSKTEDFDEDEDALCMVCRDPVDDDRVMLECDMCLTGWHMCCLRPPLTNVPESDWSCPLCTRESTSVSAMPQLQNTSRSACGEFLAGRMLLARIEHIWEENGTYQYAARWYTLPEDTHMGRQPMQHRREVFLSHTVDVNAVDSLFRVAKVCTPQEFRDEEGNGNDTYVCEYTYDEAFQRFKRRGEWGEEDDFSDDERFDNELNWNDDDEDWDAKRADPKKGSKKGQRSALTAMKRAKDMAASLEIAGFGGSALGRGRKHPATVFGGVRAVLSLASTPATLPCRENERKQVYDFVLEAIMAGPNSTGKCLYISGVPGTGKTATVREIARVLRSQARTHAIPKFNYIELNALRLQTPKHAYSTIAEELMGQRFSPEKGCMVLDKRFKEGKGSDGRVTVLVVDELDLLVTHKQDVLYNIFDWPTHKKSRLVVIGIANTLDVPERMLPRIASRLGSNRVSFAPYTWDQLKTIVTSRLESVEGCSDAFATSTLDLICRKVASVNGDARRALELARRAAEVAEARINVEKVTNISQPITVSNGGADARAKARNEKVTMDDVRQAQSEMFDGPHMKLIHAASFYERMFLIALAKEIQRSGTQTVTMGGVMEMLRLICKSPKVSVPEPPIGSGVRIASRLRSTHLIMTDASTSRNLQQRAIARDPFDAFPTPWTTREASDDGDARHETHARARRRRVIASWNVGLRGWRAMTDASRSRARAVDAHGQTRSVPTCGTLRALGADVRVACVQETKMSRLDFERRGREADWDCAHSACDARDKRSGYSGVAIYWRSRETCPVAIEEGVCGTRTQAESAIWPNERPPLVDEDYARAKALDDEGRAIWADFGEFVLCNLYAPATYGAVDEKVAERTDFKRDFLRALEERLTSLRSRGRRVIMCGDWNIAPNWKLDRAHDDPRAVEPKNESREWLTRVLQDGMCDVFREVHPNVKAFTCWNVASGAQINDYGSRIDYFLCDRDTLGHVQGVGVAQKFEGSDHAPIFLDLDDAMWRERTAHQQPPPLAMSVLYPGRQTTVIDHFAPSKVSGTTGISTLDAEDISKSRALKRAPELPKRKVAETTLKDFFTVKSSKKKMNEPVTPGESKSVDAEVNDPDVETTVKKVNDYDAQAALWSNTLAKMAPPKCAGHGETCKVRVVKKRESPHFGRVFFCCPRPAGPRTNPACDCGFFAWRDDRRSK</sequence>
<dbReference type="SUPFAM" id="SSF56219">
    <property type="entry name" value="DNase I-like"/>
    <property type="match status" value="1"/>
</dbReference>
<feature type="binding site" evidence="16">
    <location>
        <position position="1156"/>
    </location>
    <ligand>
        <name>Mg(2+)</name>
        <dbReference type="ChEBI" id="CHEBI:18420"/>
        <label>1</label>
    </ligand>
</feature>
<evidence type="ECO:0000256" key="3">
    <source>
        <dbReference type="ARBA" id="ARBA00008398"/>
    </source>
</evidence>
<organism evidence="23">
    <name type="scientific">Ostreococcus tauri</name>
    <name type="common">Marine green alga</name>
    <dbReference type="NCBI Taxonomy" id="70448"/>
    <lineage>
        <taxon>Eukaryota</taxon>
        <taxon>Viridiplantae</taxon>
        <taxon>Chlorophyta</taxon>
        <taxon>Mamiellophyceae</taxon>
        <taxon>Mamiellales</taxon>
        <taxon>Bathycoccaceae</taxon>
        <taxon>Ostreococcus</taxon>
    </lineage>
</organism>
<feature type="site" description="Transition state stabilizer" evidence="17">
    <location>
        <position position="1062"/>
    </location>
</feature>
<gene>
    <name evidence="23" type="ORF">BE221DRAFT_197062</name>
</gene>
<feature type="active site" evidence="15">
    <location>
        <position position="1015"/>
    </location>
</feature>
<keyword evidence="7" id="KW-0547">Nucleotide-binding</keyword>
<dbReference type="GO" id="GO:0003682">
    <property type="term" value="F:chromatin binding"/>
    <property type="evidence" value="ECO:0007669"/>
    <property type="project" value="InterPro"/>
</dbReference>
<dbReference type="Gene3D" id="3.60.10.10">
    <property type="entry name" value="Endonuclease/exonuclease/phosphatase"/>
    <property type="match status" value="1"/>
</dbReference>
<dbReference type="InterPro" id="IPR001965">
    <property type="entry name" value="Znf_PHD"/>
</dbReference>
<dbReference type="EMBL" id="KZ155771">
    <property type="protein sequence ID" value="OUS49694.1"/>
    <property type="molecule type" value="Genomic_DNA"/>
</dbReference>
<dbReference type="InterPro" id="IPR003959">
    <property type="entry name" value="ATPase_AAA_core"/>
</dbReference>
<comment type="cofactor">
    <cofactor evidence="16">
        <name>Mg(2+)</name>
        <dbReference type="ChEBI" id="CHEBI:18420"/>
    </cofactor>
    <cofactor evidence="16">
        <name>Mn(2+)</name>
        <dbReference type="ChEBI" id="CHEBI:29035"/>
    </cofactor>
    <text evidence="16">Probably binds two magnesium or manganese ions per subunit.</text>
</comment>
<keyword evidence="14" id="KW-0539">Nucleus</keyword>
<dbReference type="GO" id="GO:0003688">
    <property type="term" value="F:DNA replication origin binding"/>
    <property type="evidence" value="ECO:0007669"/>
    <property type="project" value="TreeGrafter"/>
</dbReference>
<evidence type="ECO:0000256" key="10">
    <source>
        <dbReference type="ARBA" id="ARBA00022833"/>
    </source>
</evidence>
<dbReference type="InterPro" id="IPR043151">
    <property type="entry name" value="BAH_sf"/>
</dbReference>
<evidence type="ECO:0000256" key="14">
    <source>
        <dbReference type="ARBA" id="ARBA00023242"/>
    </source>
</evidence>
<dbReference type="Pfam" id="PF22606">
    <property type="entry name" value="Cdc6-ORC-like_ATPase_lid"/>
    <property type="match status" value="1"/>
</dbReference>
<accession>A0A1Y5IND9</accession>
<dbReference type="Proteomes" id="UP000195557">
    <property type="component" value="Unassembled WGS sequence"/>
</dbReference>
<dbReference type="Gene3D" id="3.40.50.300">
    <property type="entry name" value="P-loop containing nucleotide triphosphate hydrolases"/>
    <property type="match status" value="1"/>
</dbReference>
<evidence type="ECO:0000256" key="1">
    <source>
        <dbReference type="ARBA" id="ARBA00004123"/>
    </source>
</evidence>
<feature type="region of interest" description="Disordered" evidence="19">
    <location>
        <begin position="356"/>
        <end position="398"/>
    </location>
</feature>
<keyword evidence="10" id="KW-0862">Zinc</keyword>
<dbReference type="GO" id="GO:0005524">
    <property type="term" value="F:ATP binding"/>
    <property type="evidence" value="ECO:0007669"/>
    <property type="project" value="UniProtKB-KW"/>
</dbReference>
<dbReference type="GO" id="GO:0033314">
    <property type="term" value="P:mitotic DNA replication checkpoint signaling"/>
    <property type="evidence" value="ECO:0007669"/>
    <property type="project" value="TreeGrafter"/>
</dbReference>
<evidence type="ECO:0000259" key="22">
    <source>
        <dbReference type="PROSITE" id="PS51999"/>
    </source>
</evidence>
<feature type="active site" description="Proton donor/acceptor" evidence="15">
    <location>
        <position position="1060"/>
    </location>
</feature>
<keyword evidence="8 18" id="KW-0863">Zinc-finger</keyword>
<dbReference type="NCBIfam" id="TIGR00633">
    <property type="entry name" value="xth"/>
    <property type="match status" value="1"/>
</dbReference>
<protein>
    <recommendedName>
        <fullName evidence="4">DNA-(apurinic or apyrimidinic site) endonuclease 2</fullName>
    </recommendedName>
</protein>
<evidence type="ECO:0000256" key="5">
    <source>
        <dbReference type="ARBA" id="ARBA00022705"/>
    </source>
</evidence>
<comment type="similarity">
    <text evidence="3">Belongs to the ORC1 family.</text>
</comment>
<evidence type="ECO:0000256" key="8">
    <source>
        <dbReference type="ARBA" id="ARBA00022771"/>
    </source>
</evidence>
<dbReference type="PROSITE" id="PS51038">
    <property type="entry name" value="BAH"/>
    <property type="match status" value="1"/>
</dbReference>
<dbReference type="PROSITE" id="PS51999">
    <property type="entry name" value="ZF_GRF"/>
    <property type="match status" value="1"/>
</dbReference>
<feature type="site" description="Important for catalytic activity" evidence="17">
    <location>
        <position position="1130"/>
    </location>
</feature>
<dbReference type="GO" id="GO:0005664">
    <property type="term" value="C:nuclear origin of replication recognition complex"/>
    <property type="evidence" value="ECO:0007669"/>
    <property type="project" value="TreeGrafter"/>
</dbReference>
<dbReference type="PANTHER" id="PTHR10763:SF23">
    <property type="entry name" value="ORIGIN RECOGNITION COMPLEX SUBUNIT 1"/>
    <property type="match status" value="1"/>
</dbReference>
<feature type="binding site" evidence="16">
    <location>
        <position position="1060"/>
    </location>
    <ligand>
        <name>Mg(2+)</name>
        <dbReference type="ChEBI" id="CHEBI:18420"/>
        <label>1</label>
    </ligand>
</feature>
<keyword evidence="13" id="KW-0238">DNA-binding</keyword>
<evidence type="ECO:0000256" key="15">
    <source>
        <dbReference type="PIRSR" id="PIRSR604808-1"/>
    </source>
</evidence>
<evidence type="ECO:0000256" key="12">
    <source>
        <dbReference type="ARBA" id="ARBA00022842"/>
    </source>
</evidence>
<evidence type="ECO:0000256" key="2">
    <source>
        <dbReference type="ARBA" id="ARBA00007092"/>
    </source>
</evidence>
<dbReference type="GO" id="GO:0016887">
    <property type="term" value="F:ATP hydrolysis activity"/>
    <property type="evidence" value="ECO:0007669"/>
    <property type="project" value="InterPro"/>
</dbReference>
<dbReference type="InterPro" id="IPR010666">
    <property type="entry name" value="Znf_GRF"/>
</dbReference>
<evidence type="ECO:0000256" key="18">
    <source>
        <dbReference type="PROSITE-ProRule" id="PRU00146"/>
    </source>
</evidence>
<comment type="similarity">
    <text evidence="2">Belongs to the DNA repair enzymes AP/ExoA family.</text>
</comment>
<dbReference type="InterPro" id="IPR001025">
    <property type="entry name" value="BAH_dom"/>
</dbReference>
<dbReference type="SMART" id="SM00382">
    <property type="entry name" value="AAA"/>
    <property type="match status" value="1"/>
</dbReference>
<feature type="region of interest" description="Disordered" evidence="19">
    <location>
        <begin position="1"/>
        <end position="58"/>
    </location>
</feature>
<dbReference type="InterPro" id="IPR027417">
    <property type="entry name" value="P-loop_NTPase"/>
</dbReference>
<feature type="binding site" evidence="16">
    <location>
        <position position="1062"/>
    </location>
    <ligand>
        <name>Mg(2+)</name>
        <dbReference type="ChEBI" id="CHEBI:18420"/>
        <label>1</label>
    </ligand>
</feature>
<dbReference type="InterPro" id="IPR005135">
    <property type="entry name" value="Endo/exonuclease/phosphatase"/>
</dbReference>
<reference evidence="23" key="1">
    <citation type="submission" date="2017-04" db="EMBL/GenBank/DDBJ databases">
        <title>Population genomics of picophytoplankton unveils novel chromosome hypervariability.</title>
        <authorList>
            <consortium name="DOE Joint Genome Institute"/>
            <person name="Blanc-Mathieu R."/>
            <person name="Krasovec M."/>
            <person name="Hebrard M."/>
            <person name="Yau S."/>
            <person name="Desgranges E."/>
            <person name="Martin J."/>
            <person name="Schackwitz W."/>
            <person name="Kuo A."/>
            <person name="Salin G."/>
            <person name="Donnadieu C."/>
            <person name="Desdevises Y."/>
            <person name="Sanchez-Ferandin S."/>
            <person name="Moreau H."/>
            <person name="Rivals E."/>
            <person name="Grigoriev I.V."/>
            <person name="Grimsley N."/>
            <person name="Eyre-Walker A."/>
            <person name="Piganeau G."/>
        </authorList>
    </citation>
    <scope>NUCLEOTIDE SEQUENCE [LARGE SCALE GENOMIC DNA]</scope>
    <source>
        <strain evidence="23">RCC 1115</strain>
    </source>
</reference>
<keyword evidence="11" id="KW-0067">ATP-binding</keyword>
<dbReference type="Pfam" id="PF01426">
    <property type="entry name" value="BAH"/>
    <property type="match status" value="1"/>
</dbReference>
<evidence type="ECO:0000256" key="16">
    <source>
        <dbReference type="PIRSR" id="PIRSR604808-2"/>
    </source>
</evidence>
<keyword evidence="5" id="KW-0235">DNA replication</keyword>
<dbReference type="Pfam" id="PF06839">
    <property type="entry name" value="Zn_ribbon_GRF"/>
    <property type="match status" value="1"/>
</dbReference>
<evidence type="ECO:0000256" key="19">
    <source>
        <dbReference type="SAM" id="MobiDB-lite"/>
    </source>
</evidence>
<dbReference type="CDD" id="cd04718">
    <property type="entry name" value="BAH_plant_2"/>
    <property type="match status" value="1"/>
</dbReference>
<dbReference type="GO" id="GO:0006281">
    <property type="term" value="P:DNA repair"/>
    <property type="evidence" value="ECO:0007669"/>
    <property type="project" value="InterPro"/>
</dbReference>
<feature type="domain" description="GRF-type" evidence="22">
    <location>
        <begin position="1301"/>
        <end position="1351"/>
    </location>
</feature>
<keyword evidence="12 16" id="KW-0460">Magnesium</keyword>
<evidence type="ECO:0000256" key="11">
    <source>
        <dbReference type="ARBA" id="ARBA00022840"/>
    </source>
</evidence>
<dbReference type="InterPro" id="IPR054425">
    <property type="entry name" value="Cdc6_ORC1-like_ATPase_lid"/>
</dbReference>
<keyword evidence="6 16" id="KW-0479">Metal-binding</keyword>
<dbReference type="Pfam" id="PF00004">
    <property type="entry name" value="AAA"/>
    <property type="match status" value="1"/>
</dbReference>
<dbReference type="eggNOG" id="KOG1514">
    <property type="taxonomic scope" value="Eukaryota"/>
</dbReference>
<comment type="subcellular location">
    <subcellularLocation>
        <location evidence="1">Nucleus</location>
    </subcellularLocation>
</comment>
<evidence type="ECO:0000259" key="20">
    <source>
        <dbReference type="PROSITE" id="PS50016"/>
    </source>
</evidence>
<feature type="domain" description="PHD-type" evidence="20">
    <location>
        <begin position="180"/>
        <end position="231"/>
    </location>
</feature>
<dbReference type="SMART" id="SM00249">
    <property type="entry name" value="PHD"/>
    <property type="match status" value="1"/>
</dbReference>
<feature type="compositionally biased region" description="Basic and acidic residues" evidence="19">
    <location>
        <begin position="1"/>
        <end position="17"/>
    </location>
</feature>
<keyword evidence="9" id="KW-0378">Hydrolase</keyword>
<feature type="site" description="Interaction with DNA substrate" evidence="17">
    <location>
        <position position="1156"/>
    </location>
</feature>
<evidence type="ECO:0000256" key="13">
    <source>
        <dbReference type="ARBA" id="ARBA00023125"/>
    </source>
</evidence>
<evidence type="ECO:0000259" key="21">
    <source>
        <dbReference type="PROSITE" id="PS51038"/>
    </source>
</evidence>
<dbReference type="PANTHER" id="PTHR10763">
    <property type="entry name" value="CELL DIVISION CONTROL PROTEIN 6-RELATED"/>
    <property type="match status" value="1"/>
</dbReference>
<dbReference type="InterPro" id="IPR036691">
    <property type="entry name" value="Endo/exonu/phosph_ase_sf"/>
</dbReference>
<feature type="binding site" evidence="16">
    <location>
        <position position="862"/>
    </location>
    <ligand>
        <name>Mg(2+)</name>
        <dbReference type="ChEBI" id="CHEBI:18420"/>
        <label>1</label>
    </ligand>
</feature>
<feature type="compositionally biased region" description="Basic and acidic residues" evidence="19">
    <location>
        <begin position="84"/>
        <end position="97"/>
    </location>
</feature>
<dbReference type="InterPro" id="IPR019787">
    <property type="entry name" value="Znf_PHD-finger"/>
</dbReference>
<feature type="binding site" evidence="16">
    <location>
        <position position="1155"/>
    </location>
    <ligand>
        <name>Mg(2+)</name>
        <dbReference type="ChEBI" id="CHEBI:18420"/>
        <label>1</label>
    </ligand>
</feature>
<feature type="region of interest" description="Disordered" evidence="19">
    <location>
        <begin position="70"/>
        <end position="145"/>
    </location>
</feature>
<dbReference type="InterPro" id="IPR003593">
    <property type="entry name" value="AAA+_ATPase"/>
</dbReference>
<feature type="binding site" evidence="16">
    <location>
        <position position="911"/>
    </location>
    <ligand>
        <name>Mg(2+)</name>
        <dbReference type="ChEBI" id="CHEBI:18420"/>
        <label>1</label>
    </ligand>
</feature>
<dbReference type="InterPro" id="IPR011011">
    <property type="entry name" value="Znf_FYVE_PHD"/>
</dbReference>
<proteinExistence type="inferred from homology"/>
<evidence type="ECO:0000256" key="4">
    <source>
        <dbReference type="ARBA" id="ARBA00013541"/>
    </source>
</evidence>
<dbReference type="GO" id="GO:0006270">
    <property type="term" value="P:DNA replication initiation"/>
    <property type="evidence" value="ECO:0007669"/>
    <property type="project" value="TreeGrafter"/>
</dbReference>
<dbReference type="Gene3D" id="1.10.8.60">
    <property type="match status" value="1"/>
</dbReference>
<evidence type="ECO:0000256" key="6">
    <source>
        <dbReference type="ARBA" id="ARBA00022723"/>
    </source>
</evidence>
<dbReference type="InterPro" id="IPR019786">
    <property type="entry name" value="Zinc_finger_PHD-type_CS"/>
</dbReference>
<dbReference type="SUPFAM" id="SSF52540">
    <property type="entry name" value="P-loop containing nucleoside triphosphate hydrolases"/>
    <property type="match status" value="1"/>
</dbReference>
<evidence type="ECO:0000256" key="17">
    <source>
        <dbReference type="PIRSR" id="PIRSR604808-3"/>
    </source>
</evidence>
<dbReference type="InterPro" id="IPR050311">
    <property type="entry name" value="ORC1/CDC6"/>
</dbReference>
<dbReference type="SUPFAM" id="SSF57903">
    <property type="entry name" value="FYVE/PHD zinc finger"/>
    <property type="match status" value="1"/>
</dbReference>
<dbReference type="PROSITE" id="PS01359">
    <property type="entry name" value="ZF_PHD_1"/>
    <property type="match status" value="1"/>
</dbReference>
<feature type="domain" description="BAH" evidence="21">
    <location>
        <begin position="233"/>
        <end position="352"/>
    </location>
</feature>
<feature type="compositionally biased region" description="Acidic residues" evidence="19">
    <location>
        <begin position="356"/>
        <end position="379"/>
    </location>
</feature>
<dbReference type="PROSITE" id="PS50016">
    <property type="entry name" value="ZF_PHD_2"/>
    <property type="match status" value="1"/>
</dbReference>